<dbReference type="AlphaFoldDB" id="A0A2N3G6U0"/>
<evidence type="ECO:0000256" key="4">
    <source>
        <dbReference type="ARBA" id="ARBA00022475"/>
    </source>
</evidence>
<feature type="transmembrane region" description="Helical" evidence="9">
    <location>
        <begin position="186"/>
        <end position="205"/>
    </location>
</feature>
<feature type="transmembrane region" description="Helical" evidence="9">
    <location>
        <begin position="416"/>
        <end position="437"/>
    </location>
</feature>
<gene>
    <name evidence="10" type="ORF">CVT63_03240</name>
</gene>
<feature type="transmembrane region" description="Helical" evidence="9">
    <location>
        <begin position="144"/>
        <end position="166"/>
    </location>
</feature>
<feature type="transmembrane region" description="Helical" evidence="9">
    <location>
        <begin position="12"/>
        <end position="37"/>
    </location>
</feature>
<reference evidence="10 11" key="1">
    <citation type="journal article" date="2017" name="ISME J.">
        <title>Potential for microbial H2 and metal transformations associated with novel bacteria and archaea in deep terrestrial subsurface sediments.</title>
        <authorList>
            <person name="Hernsdorf A.W."/>
            <person name="Amano Y."/>
            <person name="Miyakawa K."/>
            <person name="Ise K."/>
            <person name="Suzuki Y."/>
            <person name="Anantharaman K."/>
            <person name="Probst A."/>
            <person name="Burstein D."/>
            <person name="Thomas B.C."/>
            <person name="Banfield J.F."/>
        </authorList>
    </citation>
    <scope>NUCLEOTIDE SEQUENCE [LARGE SCALE GENOMIC DNA]</scope>
    <source>
        <strain evidence="10">HGW-Actinobacteria-3</strain>
    </source>
</reference>
<feature type="transmembrane region" description="Helical" evidence="9">
    <location>
        <begin position="345"/>
        <end position="367"/>
    </location>
</feature>
<evidence type="ECO:0000256" key="5">
    <source>
        <dbReference type="ARBA" id="ARBA00022692"/>
    </source>
</evidence>
<dbReference type="Pfam" id="PF02386">
    <property type="entry name" value="TrkH"/>
    <property type="match status" value="1"/>
</dbReference>
<keyword evidence="6 9" id="KW-1133">Transmembrane helix</keyword>
<dbReference type="GO" id="GO:0030001">
    <property type="term" value="P:metal ion transport"/>
    <property type="evidence" value="ECO:0007669"/>
    <property type="project" value="UniProtKB-ARBA"/>
</dbReference>
<evidence type="ECO:0000256" key="1">
    <source>
        <dbReference type="ARBA" id="ARBA00004651"/>
    </source>
</evidence>
<dbReference type="Proteomes" id="UP000233654">
    <property type="component" value="Unassembled WGS sequence"/>
</dbReference>
<feature type="transmembrane region" description="Helical" evidence="9">
    <location>
        <begin position="286"/>
        <end position="306"/>
    </location>
</feature>
<feature type="transmembrane region" description="Helical" evidence="9">
    <location>
        <begin position="73"/>
        <end position="97"/>
    </location>
</feature>
<dbReference type="EMBL" id="PHEX01000020">
    <property type="protein sequence ID" value="PKQ28338.1"/>
    <property type="molecule type" value="Genomic_DNA"/>
</dbReference>
<dbReference type="InterPro" id="IPR003445">
    <property type="entry name" value="Cat_transpt"/>
</dbReference>
<dbReference type="GO" id="GO:0008324">
    <property type="term" value="F:monoatomic cation transmembrane transporter activity"/>
    <property type="evidence" value="ECO:0007669"/>
    <property type="project" value="InterPro"/>
</dbReference>
<feature type="transmembrane region" description="Helical" evidence="9">
    <location>
        <begin position="241"/>
        <end position="265"/>
    </location>
</feature>
<comment type="subcellular location">
    <subcellularLocation>
        <location evidence="1">Cell membrane</location>
        <topology evidence="1">Multi-pass membrane protein</topology>
    </subcellularLocation>
</comment>
<keyword evidence="5 9" id="KW-0812">Transmembrane</keyword>
<keyword evidence="3" id="KW-0813">Transport</keyword>
<name>A0A2N3G6U0_9ACTN</name>
<evidence type="ECO:0000256" key="9">
    <source>
        <dbReference type="SAM" id="Phobius"/>
    </source>
</evidence>
<feature type="transmembrane region" description="Helical" evidence="9">
    <location>
        <begin position="477"/>
        <end position="497"/>
    </location>
</feature>
<sequence length="505" mass="55900">MILRPTRDDLKLIGWGIGRVILGVGIIMAVPLVVAIISTEWNAVLDFLVGIAACVTFWLAMEITCKVKRDLAWFHGLMVASAGWLVAVMFGAIPHMLSGHFKSYLDACFDLMSGCTTTGLFLLQDLDHVSHGLNMWRHLLTYAGGQGIIVIALTFLFAGTAGAFKLYASEGKEERLLPNVIRTARAIWMISLTYLWIGSLLLWLFLMREGMPAGRGFLHSIWLFMGAWSTGGFAPQSLNLLYYHSFVIEAITLVVFAIGSFNFALHYSVWTRKRNEIHKNIEIRSFTITVAITTFVLAIGFSKIQVYTTLTEFFRKGFYNLMSGHTGTGNVTVYATSFFKEFGFIAMWAITLAMAIGASACSTGGGVKGLRMGIFAKSVWRDIKGIVSPESAVVREKIHHVKDIWLDELLIRNTMLILLSYVAIYFIGGLLGIIYGYEPSVAFFDAVSAGSNTGLSAGLATPLMPALLKTWYIFEMWAGRLEFVAIFALFGMAVALFRGKVTHRT</sequence>
<dbReference type="GO" id="GO:0005886">
    <property type="term" value="C:plasma membrane"/>
    <property type="evidence" value="ECO:0007669"/>
    <property type="project" value="UniProtKB-SubCell"/>
</dbReference>
<evidence type="ECO:0000256" key="6">
    <source>
        <dbReference type="ARBA" id="ARBA00022989"/>
    </source>
</evidence>
<keyword evidence="8 9" id="KW-0472">Membrane</keyword>
<evidence type="ECO:0000256" key="8">
    <source>
        <dbReference type="ARBA" id="ARBA00023136"/>
    </source>
</evidence>
<dbReference type="PANTHER" id="PTHR32024">
    <property type="entry name" value="TRK SYSTEM POTASSIUM UPTAKE PROTEIN TRKG-RELATED"/>
    <property type="match status" value="1"/>
</dbReference>
<accession>A0A2N3G6U0</accession>
<keyword evidence="4" id="KW-1003">Cell membrane</keyword>
<evidence type="ECO:0000313" key="11">
    <source>
        <dbReference type="Proteomes" id="UP000233654"/>
    </source>
</evidence>
<evidence type="ECO:0000256" key="7">
    <source>
        <dbReference type="ARBA" id="ARBA00023065"/>
    </source>
</evidence>
<comment type="similarity">
    <text evidence="2">Belongs to the TrkH potassium transport family.</text>
</comment>
<dbReference type="PANTHER" id="PTHR32024:SF2">
    <property type="entry name" value="TRK SYSTEM POTASSIUM UPTAKE PROTEIN TRKG-RELATED"/>
    <property type="match status" value="1"/>
</dbReference>
<feature type="transmembrane region" description="Helical" evidence="9">
    <location>
        <begin position="217"/>
        <end position="235"/>
    </location>
</feature>
<proteinExistence type="inferred from homology"/>
<keyword evidence="7" id="KW-0406">Ion transport</keyword>
<feature type="transmembrane region" description="Helical" evidence="9">
    <location>
        <begin position="43"/>
        <end position="61"/>
    </location>
</feature>
<organism evidence="10 11">
    <name type="scientific">Candidatus Anoxymicrobium japonicum</name>
    <dbReference type="NCBI Taxonomy" id="2013648"/>
    <lineage>
        <taxon>Bacteria</taxon>
        <taxon>Bacillati</taxon>
        <taxon>Actinomycetota</taxon>
        <taxon>Candidatus Geothermincolia</taxon>
        <taxon>Candidatus Geothermincolales</taxon>
        <taxon>Candidatus Anoxymicrobiaceae</taxon>
        <taxon>Candidatus Anoxymicrobium</taxon>
    </lineage>
</organism>
<evidence type="ECO:0000313" key="10">
    <source>
        <dbReference type="EMBL" id="PKQ28338.1"/>
    </source>
</evidence>
<protein>
    <submittedName>
        <fullName evidence="10">Cation transporter</fullName>
    </submittedName>
</protein>
<evidence type="ECO:0000256" key="2">
    <source>
        <dbReference type="ARBA" id="ARBA00009137"/>
    </source>
</evidence>
<comment type="caution">
    <text evidence="10">The sequence shown here is derived from an EMBL/GenBank/DDBJ whole genome shotgun (WGS) entry which is preliminary data.</text>
</comment>
<evidence type="ECO:0000256" key="3">
    <source>
        <dbReference type="ARBA" id="ARBA00022448"/>
    </source>
</evidence>